<keyword evidence="2 4" id="KW-0521">NADP</keyword>
<name>A0AAE3NXX4_9BACT</name>
<dbReference type="GO" id="GO:0005737">
    <property type="term" value="C:cytoplasm"/>
    <property type="evidence" value="ECO:0007669"/>
    <property type="project" value="UniProtKB-SubCell"/>
</dbReference>
<dbReference type="Gene3D" id="1.10.3730.10">
    <property type="entry name" value="ProC C-terminal domain-like"/>
    <property type="match status" value="1"/>
</dbReference>
<dbReference type="GO" id="GO:0055129">
    <property type="term" value="P:L-proline biosynthetic process"/>
    <property type="evidence" value="ECO:0007669"/>
    <property type="project" value="UniProtKB-UniRule"/>
</dbReference>
<evidence type="ECO:0000256" key="1">
    <source>
        <dbReference type="ARBA" id="ARBA00005525"/>
    </source>
</evidence>
<evidence type="ECO:0000256" key="6">
    <source>
        <dbReference type="PIRSR" id="PIRSR000193-1"/>
    </source>
</evidence>
<dbReference type="EMBL" id="JARGDL010000001">
    <property type="protein sequence ID" value="MDF1610814.1"/>
    <property type="molecule type" value="Genomic_DNA"/>
</dbReference>
<dbReference type="PANTHER" id="PTHR11645:SF0">
    <property type="entry name" value="PYRROLINE-5-CARBOXYLATE REDUCTASE 3"/>
    <property type="match status" value="1"/>
</dbReference>
<dbReference type="Pfam" id="PF03807">
    <property type="entry name" value="F420_oxidored"/>
    <property type="match status" value="1"/>
</dbReference>
<dbReference type="SUPFAM" id="SSF48179">
    <property type="entry name" value="6-phosphogluconate dehydrogenase C-terminal domain-like"/>
    <property type="match status" value="1"/>
</dbReference>
<dbReference type="Proteomes" id="UP001221302">
    <property type="component" value="Unassembled WGS sequence"/>
</dbReference>
<keyword evidence="4" id="KW-0963">Cytoplasm</keyword>
<feature type="binding site" evidence="6">
    <location>
        <begin position="70"/>
        <end position="73"/>
    </location>
    <ligand>
        <name>NADP(+)</name>
        <dbReference type="ChEBI" id="CHEBI:58349"/>
    </ligand>
</feature>
<comment type="subcellular location">
    <subcellularLocation>
        <location evidence="4">Cytoplasm</location>
    </subcellularLocation>
</comment>
<dbReference type="InterPro" id="IPR036291">
    <property type="entry name" value="NAD(P)-bd_dom_sf"/>
</dbReference>
<evidence type="ECO:0000259" key="8">
    <source>
        <dbReference type="Pfam" id="PF14748"/>
    </source>
</evidence>
<evidence type="ECO:0000313" key="9">
    <source>
        <dbReference type="EMBL" id="MDF1610814.1"/>
    </source>
</evidence>
<protein>
    <recommendedName>
        <fullName evidence="4 5">Pyrroline-5-carboxylate reductase</fullName>
        <shortName evidence="4">P5C reductase</shortName>
        <shortName evidence="4">P5CR</shortName>
        <ecNumber evidence="4 5">1.5.1.2</ecNumber>
    </recommendedName>
    <alternativeName>
        <fullName evidence="4">PCA reductase</fullName>
    </alternativeName>
</protein>
<sequence>MNRKKIAILGCGNIGSAIAKGLVNSKLYKSSQIFVTRKSEELLEKFSKEGFQTSTNNLEAVKNSEIIIIAVTPQQLDDLLKEIDSELKENKHIILSIVTGATINQIKKQITKKIPVIRVMPNTAIAIQESMTCIASLEEDKDSLDIAKYIFNQLGKTIIIHEELMVPATALCASGIAFFLRAIRAASQGGIEIGFHAEDALFMASQTAKGAASLLLKTENHPEGEVDKVTTPMGITISGLNQMEHAGFSSSLIKGIVTSAEKAKTLYAKKDS</sequence>
<comment type="similarity">
    <text evidence="1 4">Belongs to the pyrroline-5-carboxylate reductase family.</text>
</comment>
<dbReference type="SUPFAM" id="SSF51735">
    <property type="entry name" value="NAD(P)-binding Rossmann-fold domains"/>
    <property type="match status" value="1"/>
</dbReference>
<keyword evidence="4" id="KW-0028">Amino-acid biosynthesis</keyword>
<comment type="pathway">
    <text evidence="4">Amino-acid biosynthesis; L-proline biosynthesis; L-proline from L-glutamate 5-semialdehyde: step 1/1.</text>
</comment>
<keyword evidence="3 4" id="KW-0560">Oxidoreductase</keyword>
<comment type="caution">
    <text evidence="9">The sequence shown here is derived from an EMBL/GenBank/DDBJ whole genome shotgun (WGS) entry which is preliminary data.</text>
</comment>
<dbReference type="AlphaFoldDB" id="A0AAE3NXX4"/>
<dbReference type="HAMAP" id="MF_01925">
    <property type="entry name" value="P5C_reductase"/>
    <property type="match status" value="1"/>
</dbReference>
<dbReference type="NCBIfam" id="TIGR00112">
    <property type="entry name" value="proC"/>
    <property type="match status" value="1"/>
</dbReference>
<evidence type="ECO:0000256" key="5">
    <source>
        <dbReference type="NCBIfam" id="TIGR00112"/>
    </source>
</evidence>
<comment type="catalytic activity">
    <reaction evidence="4">
        <text>L-proline + NADP(+) = (S)-1-pyrroline-5-carboxylate + NADPH + 2 H(+)</text>
        <dbReference type="Rhea" id="RHEA:14109"/>
        <dbReference type="ChEBI" id="CHEBI:15378"/>
        <dbReference type="ChEBI" id="CHEBI:17388"/>
        <dbReference type="ChEBI" id="CHEBI:57783"/>
        <dbReference type="ChEBI" id="CHEBI:58349"/>
        <dbReference type="ChEBI" id="CHEBI:60039"/>
        <dbReference type="EC" id="1.5.1.2"/>
    </reaction>
</comment>
<organism evidence="9 10">
    <name type="scientific">Stygiobacter electus</name>
    <dbReference type="NCBI Taxonomy" id="3032292"/>
    <lineage>
        <taxon>Bacteria</taxon>
        <taxon>Pseudomonadati</taxon>
        <taxon>Ignavibacteriota</taxon>
        <taxon>Ignavibacteria</taxon>
        <taxon>Ignavibacteriales</taxon>
        <taxon>Melioribacteraceae</taxon>
        <taxon>Stygiobacter</taxon>
    </lineage>
</organism>
<comment type="catalytic activity">
    <reaction evidence="4">
        <text>L-proline + NAD(+) = (S)-1-pyrroline-5-carboxylate + NADH + 2 H(+)</text>
        <dbReference type="Rhea" id="RHEA:14105"/>
        <dbReference type="ChEBI" id="CHEBI:15378"/>
        <dbReference type="ChEBI" id="CHEBI:17388"/>
        <dbReference type="ChEBI" id="CHEBI:57540"/>
        <dbReference type="ChEBI" id="CHEBI:57945"/>
        <dbReference type="ChEBI" id="CHEBI:60039"/>
        <dbReference type="EC" id="1.5.1.2"/>
    </reaction>
</comment>
<evidence type="ECO:0000256" key="2">
    <source>
        <dbReference type="ARBA" id="ARBA00022857"/>
    </source>
</evidence>
<dbReference type="InterPro" id="IPR008927">
    <property type="entry name" value="6-PGluconate_DH-like_C_sf"/>
</dbReference>
<keyword evidence="10" id="KW-1185">Reference proteome</keyword>
<dbReference type="Pfam" id="PF14748">
    <property type="entry name" value="P5CR_dimer"/>
    <property type="match status" value="1"/>
</dbReference>
<dbReference type="RefSeq" id="WP_321534580.1">
    <property type="nucleotide sequence ID" value="NZ_JARGDL010000001.1"/>
</dbReference>
<keyword evidence="4" id="KW-0641">Proline biosynthesis</keyword>
<dbReference type="InterPro" id="IPR029036">
    <property type="entry name" value="P5CR_dimer"/>
</dbReference>
<dbReference type="FunFam" id="3.40.50.720:FF:000866">
    <property type="entry name" value="Pyrroline-5-carboxylate reductase"/>
    <property type="match status" value="1"/>
</dbReference>
<evidence type="ECO:0000313" key="10">
    <source>
        <dbReference type="Proteomes" id="UP001221302"/>
    </source>
</evidence>
<dbReference type="EC" id="1.5.1.2" evidence="4 5"/>
<dbReference type="InterPro" id="IPR028939">
    <property type="entry name" value="P5C_Rdtase_cat_N"/>
</dbReference>
<dbReference type="Gene3D" id="3.40.50.720">
    <property type="entry name" value="NAD(P)-binding Rossmann-like Domain"/>
    <property type="match status" value="1"/>
</dbReference>
<dbReference type="PANTHER" id="PTHR11645">
    <property type="entry name" value="PYRROLINE-5-CARBOXYLATE REDUCTASE"/>
    <property type="match status" value="1"/>
</dbReference>
<feature type="domain" description="Pyrroline-5-carboxylate reductase catalytic N-terminal" evidence="7">
    <location>
        <begin position="5"/>
        <end position="98"/>
    </location>
</feature>
<evidence type="ECO:0000256" key="4">
    <source>
        <dbReference type="HAMAP-Rule" id="MF_01925"/>
    </source>
</evidence>
<dbReference type="InterPro" id="IPR000304">
    <property type="entry name" value="Pyrroline-COOH_reductase"/>
</dbReference>
<accession>A0AAE3NXX4</accession>
<feature type="binding site" evidence="6">
    <location>
        <position position="57"/>
    </location>
    <ligand>
        <name>NADPH</name>
        <dbReference type="ChEBI" id="CHEBI:57783"/>
    </ligand>
</feature>
<comment type="function">
    <text evidence="4">Catalyzes the reduction of 1-pyrroline-5-carboxylate (PCA) to L-proline.</text>
</comment>
<evidence type="ECO:0000256" key="3">
    <source>
        <dbReference type="ARBA" id="ARBA00023002"/>
    </source>
</evidence>
<dbReference type="GO" id="GO:0004735">
    <property type="term" value="F:pyrroline-5-carboxylate reductase activity"/>
    <property type="evidence" value="ECO:0007669"/>
    <property type="project" value="UniProtKB-UniRule"/>
</dbReference>
<gene>
    <name evidence="4 9" type="primary">proC</name>
    <name evidence="9" type="ORF">P0M35_01505</name>
</gene>
<evidence type="ECO:0000259" key="7">
    <source>
        <dbReference type="Pfam" id="PF03807"/>
    </source>
</evidence>
<feature type="domain" description="Pyrroline-5-carboxylate reductase dimerisation" evidence="8">
    <location>
        <begin position="162"/>
        <end position="266"/>
    </location>
</feature>
<dbReference type="PIRSF" id="PIRSF000193">
    <property type="entry name" value="Pyrrol-5-carb_rd"/>
    <property type="match status" value="1"/>
</dbReference>
<proteinExistence type="inferred from homology"/>
<reference evidence="9" key="1">
    <citation type="submission" date="2023-03" db="EMBL/GenBank/DDBJ databases">
        <title>Stygiobacter electus gen. nov., sp. nov., facultatively anaerobic thermotolerant bacterium of the class Ignavibacteria from a well of Yessentuki mineral water deposit.</title>
        <authorList>
            <person name="Podosokorskaya O.A."/>
            <person name="Elcheninov A.G."/>
            <person name="Petrova N.F."/>
            <person name="Zavarzina D.G."/>
            <person name="Kublanov I.V."/>
            <person name="Merkel A.Y."/>
        </authorList>
    </citation>
    <scope>NUCLEOTIDE SEQUENCE</scope>
    <source>
        <strain evidence="9">09-Me</strain>
    </source>
</reference>